<accession>A0ABV1E0M8</accession>
<keyword evidence="2" id="KW-0963">Cytoplasm</keyword>
<protein>
    <submittedName>
        <fullName evidence="10">QueG-associated DUF1730 domain-containing protein</fullName>
    </submittedName>
</protein>
<evidence type="ECO:0000256" key="1">
    <source>
        <dbReference type="ARBA" id="ARBA00022485"/>
    </source>
</evidence>
<dbReference type="PANTHER" id="PTHR30002">
    <property type="entry name" value="EPOXYQUEUOSINE REDUCTASE"/>
    <property type="match status" value="1"/>
</dbReference>
<dbReference type="PROSITE" id="PS51379">
    <property type="entry name" value="4FE4S_FER_2"/>
    <property type="match status" value="2"/>
</dbReference>
<evidence type="ECO:0000256" key="5">
    <source>
        <dbReference type="ARBA" id="ARBA00022785"/>
    </source>
</evidence>
<evidence type="ECO:0000259" key="9">
    <source>
        <dbReference type="PROSITE" id="PS51379"/>
    </source>
</evidence>
<dbReference type="PANTHER" id="PTHR30002:SF4">
    <property type="entry name" value="EPOXYQUEUOSINE REDUCTASE"/>
    <property type="match status" value="1"/>
</dbReference>
<dbReference type="InterPro" id="IPR004453">
    <property type="entry name" value="QueG"/>
</dbReference>
<dbReference type="PROSITE" id="PS00198">
    <property type="entry name" value="4FE4S_FER_1"/>
    <property type="match status" value="2"/>
</dbReference>
<dbReference type="Pfam" id="PF13484">
    <property type="entry name" value="Fer4_16"/>
    <property type="match status" value="1"/>
</dbReference>
<evidence type="ECO:0000256" key="4">
    <source>
        <dbReference type="ARBA" id="ARBA00022723"/>
    </source>
</evidence>
<dbReference type="InterPro" id="IPR017896">
    <property type="entry name" value="4Fe4S_Fe-S-bd"/>
</dbReference>
<dbReference type="Gene3D" id="3.30.70.3270">
    <property type="match status" value="1"/>
</dbReference>
<comment type="caution">
    <text evidence="10">The sequence shown here is derived from an EMBL/GenBank/DDBJ whole genome shotgun (WGS) entry which is preliminary data.</text>
</comment>
<dbReference type="InterPro" id="IPR017900">
    <property type="entry name" value="4Fe4S_Fe_S_CS"/>
</dbReference>
<feature type="domain" description="4Fe-4S ferredoxin-type" evidence="9">
    <location>
        <begin position="197"/>
        <end position="226"/>
    </location>
</feature>
<evidence type="ECO:0000256" key="8">
    <source>
        <dbReference type="ARBA" id="ARBA00023014"/>
    </source>
</evidence>
<keyword evidence="7" id="KW-0408">Iron</keyword>
<organism evidence="10 11">
    <name type="scientific">Solibaculum intestinale</name>
    <dbReference type="NCBI Taxonomy" id="3133165"/>
    <lineage>
        <taxon>Bacteria</taxon>
        <taxon>Bacillati</taxon>
        <taxon>Bacillota</taxon>
        <taxon>Clostridia</taxon>
        <taxon>Eubacteriales</taxon>
        <taxon>Oscillospiraceae</taxon>
        <taxon>Solibaculum</taxon>
    </lineage>
</organism>
<keyword evidence="1" id="KW-0004">4Fe-4S</keyword>
<evidence type="ECO:0000313" key="11">
    <source>
        <dbReference type="Proteomes" id="UP001489509"/>
    </source>
</evidence>
<keyword evidence="6" id="KW-0560">Oxidoreductase</keyword>
<evidence type="ECO:0000313" key="10">
    <source>
        <dbReference type="EMBL" id="MEQ2440868.1"/>
    </source>
</evidence>
<keyword evidence="4" id="KW-0479">Metal-binding</keyword>
<proteinExistence type="predicted"/>
<evidence type="ECO:0000256" key="3">
    <source>
        <dbReference type="ARBA" id="ARBA00022694"/>
    </source>
</evidence>
<name>A0ABV1E0M8_9FIRM</name>
<evidence type="ECO:0000256" key="7">
    <source>
        <dbReference type="ARBA" id="ARBA00023004"/>
    </source>
</evidence>
<dbReference type="Proteomes" id="UP001489509">
    <property type="component" value="Unassembled WGS sequence"/>
</dbReference>
<keyword evidence="8" id="KW-0411">Iron-sulfur</keyword>
<keyword evidence="11" id="KW-1185">Reference proteome</keyword>
<dbReference type="EMBL" id="JBBMFD010000013">
    <property type="protein sequence ID" value="MEQ2440868.1"/>
    <property type="molecule type" value="Genomic_DNA"/>
</dbReference>
<sequence length="281" mass="30690">MMLPFCEIEPYLTASGFPVCGACRFEELADRLLDCRAAARLPKGAKTVFMLLLPYLVSKETGNLSRYARVPDYHEAAAGMLKDAAARLQAAFPAACFAFFVDNSPIPEVYAAAKAGLGVIGENGLLISETYGSWCFLCEIVTDLEVEPTGGQMKRCVGCMACRAACPGKALSNGGVQKERCLSAVTQKKGTLTGWEERLLAESGVCWGCDVCQEVCPYNKKAKKTHVPAFLSGYQADYTGEAAEHGFRRAWEWRPNRVIERNYGITKRKDGNTSPIEEPDS</sequence>
<gene>
    <name evidence="10" type="ORF">WMO26_08535</name>
</gene>
<dbReference type="Pfam" id="PF08331">
    <property type="entry name" value="QueG_DUF1730"/>
    <property type="match status" value="1"/>
</dbReference>
<evidence type="ECO:0000256" key="6">
    <source>
        <dbReference type="ARBA" id="ARBA00023002"/>
    </source>
</evidence>
<dbReference type="InterPro" id="IPR013542">
    <property type="entry name" value="QueG_DUF1730"/>
</dbReference>
<feature type="domain" description="4Fe-4S ferredoxin-type" evidence="9">
    <location>
        <begin position="146"/>
        <end position="176"/>
    </location>
</feature>
<keyword evidence="3" id="KW-0819">tRNA processing</keyword>
<evidence type="ECO:0000256" key="2">
    <source>
        <dbReference type="ARBA" id="ARBA00022490"/>
    </source>
</evidence>
<reference evidence="10 11" key="1">
    <citation type="submission" date="2024-03" db="EMBL/GenBank/DDBJ databases">
        <title>Human intestinal bacterial collection.</title>
        <authorList>
            <person name="Pauvert C."/>
            <person name="Hitch T.C.A."/>
            <person name="Clavel T."/>
        </authorList>
    </citation>
    <scope>NUCLEOTIDE SEQUENCE [LARGE SCALE GENOMIC DNA]</scope>
    <source>
        <strain evidence="10 11">CLA-JM-H44</strain>
    </source>
</reference>
<dbReference type="RefSeq" id="WP_349219617.1">
    <property type="nucleotide sequence ID" value="NZ_JBBMFD010000013.1"/>
</dbReference>
<keyword evidence="5" id="KW-0671">Queuosine biosynthesis</keyword>
<dbReference type="SUPFAM" id="SSF46548">
    <property type="entry name" value="alpha-helical ferredoxin"/>
    <property type="match status" value="1"/>
</dbReference>